<reference evidence="2 3" key="1">
    <citation type="submission" date="2017-02" db="EMBL/GenBank/DDBJ databases">
        <title>The new phylogeny of genus Mycobacterium.</title>
        <authorList>
            <person name="Tortoli E."/>
            <person name="Trovato A."/>
            <person name="Cirillo D.M."/>
        </authorList>
    </citation>
    <scope>NUCLEOTIDE SEQUENCE [LARGE SCALE GENOMIC DNA]</scope>
    <source>
        <strain evidence="2 3">IP1130001</strain>
    </source>
</reference>
<evidence type="ECO:0000259" key="1">
    <source>
        <dbReference type="Pfam" id="PF18478"/>
    </source>
</evidence>
<dbReference type="EMBL" id="MVHV01000004">
    <property type="protein sequence ID" value="ORA84487.1"/>
    <property type="molecule type" value="Genomic_DNA"/>
</dbReference>
<comment type="caution">
    <text evidence="2">The sequence shown here is derived from an EMBL/GenBank/DDBJ whole genome shotgun (WGS) entry which is preliminary data.</text>
</comment>
<name>A0ABX3SWU7_MYCMA</name>
<feature type="domain" description="VapC45 PIN like" evidence="1">
    <location>
        <begin position="9"/>
        <end position="89"/>
    </location>
</feature>
<dbReference type="InterPro" id="IPR041375">
    <property type="entry name" value="VapC45_PIN-like"/>
</dbReference>
<accession>A0ABX3SWU7</accession>
<dbReference type="Proteomes" id="UP000243140">
    <property type="component" value="Unassembled WGS sequence"/>
</dbReference>
<evidence type="ECO:0000313" key="2">
    <source>
        <dbReference type="EMBL" id="ORA84487.1"/>
    </source>
</evidence>
<organism evidence="2 3">
    <name type="scientific">Mycobacterium malmoense</name>
    <dbReference type="NCBI Taxonomy" id="1780"/>
    <lineage>
        <taxon>Bacteria</taxon>
        <taxon>Bacillati</taxon>
        <taxon>Actinomycetota</taxon>
        <taxon>Actinomycetes</taxon>
        <taxon>Mycobacteriales</taxon>
        <taxon>Mycobacteriaceae</taxon>
        <taxon>Mycobacterium</taxon>
    </lineage>
</organism>
<sequence>MVALEDIVYVVDENLLRMGKGMVAVRRDTALWREEPLDALLPEGIDDPDWIPIVGDRGWVVITNDKRIRTRPVEAQMAIDHNLKVVHLEGSAGHATAWQQLVRLAKRWDAIEDQVIGSPVGPWWLSVRSSRTVVMRFEPGKVER</sequence>
<proteinExistence type="predicted"/>
<dbReference type="Pfam" id="PF18478">
    <property type="entry name" value="PIN_10"/>
    <property type="match status" value="1"/>
</dbReference>
<keyword evidence="3" id="KW-1185">Reference proteome</keyword>
<protein>
    <recommendedName>
        <fullName evidence="1">VapC45 PIN like domain-containing protein</fullName>
    </recommendedName>
</protein>
<gene>
    <name evidence="2" type="ORF">BST29_05645</name>
</gene>
<evidence type="ECO:0000313" key="3">
    <source>
        <dbReference type="Proteomes" id="UP000243140"/>
    </source>
</evidence>